<reference evidence="3" key="1">
    <citation type="submission" date="2017-09" db="EMBL/GenBank/DDBJ databases">
        <title>Depth-based differentiation of microbial function through sediment-hosted aquifers and enrichment of novel symbionts in the deep terrestrial subsurface.</title>
        <authorList>
            <person name="Probst A.J."/>
            <person name="Ladd B."/>
            <person name="Jarett J.K."/>
            <person name="Geller-Mcgrath D.E."/>
            <person name="Sieber C.M.K."/>
            <person name="Emerson J.B."/>
            <person name="Anantharaman K."/>
            <person name="Thomas B.C."/>
            <person name="Malmstrom R."/>
            <person name="Stieglmeier M."/>
            <person name="Klingl A."/>
            <person name="Woyke T."/>
            <person name="Ryan C.M."/>
            <person name="Banfield J.F."/>
        </authorList>
    </citation>
    <scope>NUCLEOTIDE SEQUENCE [LARGE SCALE GENOMIC DNA]</scope>
</reference>
<dbReference type="InterPro" id="IPR011990">
    <property type="entry name" value="TPR-like_helical_dom_sf"/>
</dbReference>
<evidence type="ECO:0008006" key="4">
    <source>
        <dbReference type="Google" id="ProtNLM"/>
    </source>
</evidence>
<comment type="caution">
    <text evidence="2">The sequence shown here is derived from an EMBL/GenBank/DDBJ whole genome shotgun (WGS) entry which is preliminary data.</text>
</comment>
<sequence length="381" mass="44453">MTTFSEYFNIILTGDKEASRKAARQVSKLTYSSWGDGREKFDAIAEIVENAPKEYEKIKEDWRQENFVMAISVMYFLHNKREQPDFLFPWLFDLLQHIKGNIRYAAVRMLKNELGPLTVYIRVPDYELQYGKQGLSPKQADAILYELYFNLNKLIGDLWKPNYKRYKYIESLPSGPYKSVQMVLGTLEEYCGEDYMIRFMSMKQDKNTLYYDALDLLNNGKEGARQALKFLVEALEIDSDYVQTYIGLVSVYDALGKDKEMRECIKQAFEKTKKQFSKWPETMPWGALDNRAYMRAIQYMGDDLADSGDKDGAIELYKLLLKMNPNDNQGVRYTLAGLYAGISGSEINEMFDEGNKKQDWSKLEELVDTQNKKNLFWKKPQ</sequence>
<dbReference type="SUPFAM" id="SSF48452">
    <property type="entry name" value="TPR-like"/>
    <property type="match status" value="1"/>
</dbReference>
<evidence type="ECO:0000313" key="2">
    <source>
        <dbReference type="EMBL" id="PIR91670.1"/>
    </source>
</evidence>
<name>A0A2H0V012_9BACT</name>
<protein>
    <recommendedName>
        <fullName evidence="4">Tetratricopeptide repeat protein</fullName>
    </recommendedName>
</protein>
<feature type="repeat" description="TPR" evidence="1">
    <location>
        <begin position="294"/>
        <end position="327"/>
    </location>
</feature>
<accession>A0A2H0V012</accession>
<dbReference type="EMBL" id="PFAV01000020">
    <property type="protein sequence ID" value="PIR91670.1"/>
    <property type="molecule type" value="Genomic_DNA"/>
</dbReference>
<organism evidence="2 3">
    <name type="scientific">bacterium (Candidatus Gribaldobacteria) CG10_big_fil_rev_8_21_14_0_10_41_12</name>
    <dbReference type="NCBI Taxonomy" id="2014277"/>
    <lineage>
        <taxon>Bacteria</taxon>
        <taxon>Candidatus Gribaldobacteria</taxon>
    </lineage>
</organism>
<dbReference type="PROSITE" id="PS50005">
    <property type="entry name" value="TPR"/>
    <property type="match status" value="1"/>
</dbReference>
<dbReference type="AlphaFoldDB" id="A0A2H0V012"/>
<dbReference type="Gene3D" id="1.25.40.10">
    <property type="entry name" value="Tetratricopeptide repeat domain"/>
    <property type="match status" value="1"/>
</dbReference>
<gene>
    <name evidence="2" type="ORF">COU03_01125</name>
</gene>
<keyword evidence="1" id="KW-0802">TPR repeat</keyword>
<dbReference type="Proteomes" id="UP000228906">
    <property type="component" value="Unassembled WGS sequence"/>
</dbReference>
<evidence type="ECO:0000313" key="3">
    <source>
        <dbReference type="Proteomes" id="UP000228906"/>
    </source>
</evidence>
<dbReference type="InterPro" id="IPR019734">
    <property type="entry name" value="TPR_rpt"/>
</dbReference>
<proteinExistence type="predicted"/>
<evidence type="ECO:0000256" key="1">
    <source>
        <dbReference type="PROSITE-ProRule" id="PRU00339"/>
    </source>
</evidence>